<accession>A0A0F9B4I3</accession>
<dbReference type="EMBL" id="LAZR01051254">
    <property type="protein sequence ID" value="KKK85554.1"/>
    <property type="molecule type" value="Genomic_DNA"/>
</dbReference>
<proteinExistence type="predicted"/>
<organism evidence="1">
    <name type="scientific">marine sediment metagenome</name>
    <dbReference type="NCBI Taxonomy" id="412755"/>
    <lineage>
        <taxon>unclassified sequences</taxon>
        <taxon>metagenomes</taxon>
        <taxon>ecological metagenomes</taxon>
    </lineage>
</organism>
<evidence type="ECO:0000313" key="1">
    <source>
        <dbReference type="EMBL" id="KKK85554.1"/>
    </source>
</evidence>
<sequence length="97" mass="11002">MLTIKNKFEKMKPNEVCPCSENDELKKPVKYKKCCMKKVHRDEQQAIVFRNGMERIAKAKAKVADAIQHDIDHPIILPPSVAVATDANKILLPGEDF</sequence>
<name>A0A0F9B4I3_9ZZZZ</name>
<comment type="caution">
    <text evidence="1">The sequence shown here is derived from an EMBL/GenBank/DDBJ whole genome shotgun (WGS) entry which is preliminary data.</text>
</comment>
<dbReference type="AlphaFoldDB" id="A0A0F9B4I3"/>
<protein>
    <submittedName>
        <fullName evidence="1">Uncharacterized protein</fullName>
    </submittedName>
</protein>
<reference evidence="1" key="1">
    <citation type="journal article" date="2015" name="Nature">
        <title>Complex archaea that bridge the gap between prokaryotes and eukaryotes.</title>
        <authorList>
            <person name="Spang A."/>
            <person name="Saw J.H."/>
            <person name="Jorgensen S.L."/>
            <person name="Zaremba-Niedzwiedzka K."/>
            <person name="Martijn J."/>
            <person name="Lind A.E."/>
            <person name="van Eijk R."/>
            <person name="Schleper C."/>
            <person name="Guy L."/>
            <person name="Ettema T.J."/>
        </authorList>
    </citation>
    <scope>NUCLEOTIDE SEQUENCE</scope>
</reference>
<gene>
    <name evidence="1" type="ORF">LCGC14_2772100</name>
</gene>